<gene>
    <name evidence="1" type="ORF">VP01_604g1</name>
</gene>
<sequence>TCVTEMALSALHRQPNPHGTNGEHYSNDFFQQHRKKSLGGYFNNYKSTLPKRHCREHNSMTVSEGLARAAIVSRLSQDITAQRAKFGNEMVLLELTCECALTFIYHIDFHLLTKPLFSYTEDQQDHLLQVGYLKTDLQCRFLALIKEKCPLTRVCLPGEQTTLGTDGQQRIIESLRRHFVNRFLDCVHPRQIEYSKLMNLESEEPFWNNGLFTNQAEPWVVDTCTQDGIRHLAALNHGREEKQGLAWEVHHAMRWAIQLHQQLHNPFFIPNSLSSKTSDYCGTLLVYQSCTKLPVRLGMTKFKEIGLPRCFTYGQVAVFH</sequence>
<dbReference type="PANTHER" id="PTHR33096">
    <property type="entry name" value="CXC2 DOMAIN-CONTAINING PROTEIN"/>
    <property type="match status" value="1"/>
</dbReference>
<dbReference type="Proteomes" id="UP000037035">
    <property type="component" value="Unassembled WGS sequence"/>
</dbReference>
<accession>A0A0L6UH86</accession>
<dbReference type="VEuPathDB" id="FungiDB:VP01_604g1"/>
<organism evidence="1 2">
    <name type="scientific">Puccinia sorghi</name>
    <dbReference type="NCBI Taxonomy" id="27349"/>
    <lineage>
        <taxon>Eukaryota</taxon>
        <taxon>Fungi</taxon>
        <taxon>Dikarya</taxon>
        <taxon>Basidiomycota</taxon>
        <taxon>Pucciniomycotina</taxon>
        <taxon>Pucciniomycetes</taxon>
        <taxon>Pucciniales</taxon>
        <taxon>Pucciniaceae</taxon>
        <taxon>Puccinia</taxon>
    </lineage>
</organism>
<proteinExistence type="predicted"/>
<dbReference type="OrthoDB" id="2506732at2759"/>
<feature type="non-terminal residue" evidence="1">
    <location>
        <position position="1"/>
    </location>
</feature>
<evidence type="ECO:0000313" key="1">
    <source>
        <dbReference type="EMBL" id="KNZ47909.1"/>
    </source>
</evidence>
<name>A0A0L6UH86_9BASI</name>
<dbReference type="EMBL" id="LAVV01011330">
    <property type="protein sequence ID" value="KNZ47909.1"/>
    <property type="molecule type" value="Genomic_DNA"/>
</dbReference>
<protein>
    <submittedName>
        <fullName evidence="1">Uncharacterized protein</fullName>
    </submittedName>
</protein>
<evidence type="ECO:0000313" key="2">
    <source>
        <dbReference type="Proteomes" id="UP000037035"/>
    </source>
</evidence>
<reference evidence="1 2" key="1">
    <citation type="submission" date="2015-08" db="EMBL/GenBank/DDBJ databases">
        <title>Next Generation Sequencing and Analysis of the Genome of Puccinia sorghi L Schw, the Causal Agent of Maize Common Rust.</title>
        <authorList>
            <person name="Rochi L."/>
            <person name="Burguener G."/>
            <person name="Darino M."/>
            <person name="Turjanski A."/>
            <person name="Kreff E."/>
            <person name="Dieguez M.J."/>
            <person name="Sacco F."/>
        </authorList>
    </citation>
    <scope>NUCLEOTIDE SEQUENCE [LARGE SCALE GENOMIC DNA]</scope>
    <source>
        <strain evidence="1 2">RO10H11247</strain>
    </source>
</reference>
<dbReference type="STRING" id="27349.A0A0L6UH86"/>
<dbReference type="PANTHER" id="PTHR33096:SF1">
    <property type="entry name" value="CXC1-LIKE CYSTEINE CLUSTER ASSOCIATED WITH KDZ TRANSPOSASES DOMAIN-CONTAINING PROTEIN"/>
    <property type="match status" value="1"/>
</dbReference>
<keyword evidence="2" id="KW-1185">Reference proteome</keyword>
<comment type="caution">
    <text evidence="1">The sequence shown here is derived from an EMBL/GenBank/DDBJ whole genome shotgun (WGS) entry which is preliminary data.</text>
</comment>
<dbReference type="AlphaFoldDB" id="A0A0L6UH86"/>